<reference evidence="1" key="1">
    <citation type="submission" date="2019-07" db="EMBL/GenBank/DDBJ databases">
        <authorList>
            <person name="Weber M."/>
            <person name="Kostadinov I."/>
            <person name="Kostadinov D I."/>
        </authorList>
    </citation>
    <scope>NUCLEOTIDE SEQUENCE</scope>
    <source>
        <strain evidence="1">Gfbio:sag-sample-m06:053724c1-46a9-4a36-b237-ea2bf867836b</strain>
    </source>
</reference>
<sequence>MRQGHFKLLIVTMIFVSAVVTAEELVEQYVSVPMPPGFQVESTELEGPVFADANGRTIYTWPSHKQRNGYSGETQGNPACYDEVLTVTAGLMSPYPPGILLPELDGRPSCTDLWPPVYADEDARALDKWTIIDRKDGSRQWAYDEQPLYTSVRDSEAGDVLGGTTRRYGGDSPANRIPLVPPSKVPPGFAVKTTTVGRLLTNDKNYSVYAYEADRSDASLCDLECSRTWKPVSAPALARATGEWSTLERSPGVRQWVFRGKPLYTYVLDQHSWSQEGSDVGGWSNVYTQTAPPVPDSFTVQDTLAGEVLADAQGMTIYTYSCGDDSADQLSCDHPDDTQVYRLAMCGGGDTEKCLQHWAYAEAGDGAAGNNSAWRVVSIDPKTGHFAAAEQPGAASVWAYRDRPVYTYGGDEQPGDVNGAGTGEWRGQRNGLKAFWLRDDYMGGTL</sequence>
<gene>
    <name evidence="1" type="ORF">JTBM06_V1_210005</name>
</gene>
<dbReference type="InterPro" id="IPR005297">
    <property type="entry name" value="Lipoprotein_repeat"/>
</dbReference>
<dbReference type="GO" id="GO:0043448">
    <property type="term" value="P:alkane catabolic process"/>
    <property type="evidence" value="ECO:0007669"/>
    <property type="project" value="TreeGrafter"/>
</dbReference>
<accession>A0A7D9D369</accession>
<dbReference type="PANTHER" id="PTHR39335">
    <property type="entry name" value="BLL4220 PROTEIN"/>
    <property type="match status" value="1"/>
</dbReference>
<proteinExistence type="predicted"/>
<dbReference type="PANTHER" id="PTHR39335:SF1">
    <property type="entry name" value="BLL4220 PROTEIN"/>
    <property type="match status" value="1"/>
</dbReference>
<name>A0A7D9D369_9GAMM</name>
<dbReference type="EMBL" id="LR633967">
    <property type="protein sequence ID" value="VUX55994.1"/>
    <property type="molecule type" value="Genomic_DNA"/>
</dbReference>
<protein>
    <submittedName>
        <fullName evidence="1">Putative exported protein</fullName>
    </submittedName>
</protein>
<dbReference type="Pfam" id="PF03640">
    <property type="entry name" value="Lipoprotein_15"/>
    <property type="match status" value="2"/>
</dbReference>
<organism evidence="1">
    <name type="scientific">uncultured Woeseiaceae bacterium</name>
    <dbReference type="NCBI Taxonomy" id="1983305"/>
    <lineage>
        <taxon>Bacteria</taxon>
        <taxon>Pseudomonadati</taxon>
        <taxon>Pseudomonadota</taxon>
        <taxon>Gammaproteobacteria</taxon>
        <taxon>Woeseiales</taxon>
        <taxon>Woeseiaceae</taxon>
        <taxon>environmental samples</taxon>
    </lineage>
</organism>
<dbReference type="AlphaFoldDB" id="A0A7D9D369"/>
<evidence type="ECO:0000313" key="1">
    <source>
        <dbReference type="EMBL" id="VUX55994.1"/>
    </source>
</evidence>